<keyword evidence="4 15" id="KW-0813">Transport</keyword>
<evidence type="ECO:0000256" key="14">
    <source>
        <dbReference type="ARBA" id="ARBA00049638"/>
    </source>
</evidence>
<evidence type="ECO:0000256" key="10">
    <source>
        <dbReference type="ARBA" id="ARBA00023170"/>
    </source>
</evidence>
<feature type="disulfide bond" evidence="16">
    <location>
        <begin position="751"/>
        <end position="806"/>
    </location>
</feature>
<keyword evidence="5 18" id="KW-0812">Transmembrane</keyword>
<keyword evidence="7 18" id="KW-1133">Transmembrane helix</keyword>
<accession>A0ABC9FSF4</accession>
<reference evidence="22" key="1">
    <citation type="submission" date="2024-06" db="EMBL/GenBank/DDBJ databases">
        <authorList>
            <person name="Ryan C."/>
        </authorList>
    </citation>
    <scope>NUCLEOTIDE SEQUENCE [LARGE SCALE GENOMIC DNA]</scope>
</reference>
<evidence type="ECO:0000256" key="2">
    <source>
        <dbReference type="ARBA" id="ARBA00008685"/>
    </source>
</evidence>
<evidence type="ECO:0000256" key="6">
    <source>
        <dbReference type="ARBA" id="ARBA00022729"/>
    </source>
</evidence>
<dbReference type="InterPro" id="IPR044440">
    <property type="entry name" value="GABAb_receptor_plant_PBP1"/>
</dbReference>
<dbReference type="InterPro" id="IPR015683">
    <property type="entry name" value="Ionotropic_Glu_rcpt"/>
</dbReference>
<dbReference type="GO" id="GO:0034220">
    <property type="term" value="P:monoatomic ion transmembrane transport"/>
    <property type="evidence" value="ECO:0007669"/>
    <property type="project" value="UniProtKB-KW"/>
</dbReference>
<keyword evidence="11" id="KW-0325">Glycoprotein</keyword>
<dbReference type="SUPFAM" id="SSF53850">
    <property type="entry name" value="Periplasmic binding protein-like II"/>
    <property type="match status" value="1"/>
</dbReference>
<feature type="region of interest" description="Disordered" evidence="17">
    <location>
        <begin position="855"/>
        <end position="917"/>
    </location>
</feature>
<dbReference type="GO" id="GO:0016020">
    <property type="term" value="C:membrane"/>
    <property type="evidence" value="ECO:0007669"/>
    <property type="project" value="UniProtKB-SubCell"/>
</dbReference>
<comment type="function">
    <text evidence="15">Glutamate-gated receptor that probably acts as non-selective cation channel.</text>
</comment>
<evidence type="ECO:0000256" key="13">
    <source>
        <dbReference type="ARBA" id="ARBA00023303"/>
    </source>
</evidence>
<dbReference type="Pfam" id="PF00060">
    <property type="entry name" value="Lig_chan"/>
    <property type="match status" value="1"/>
</dbReference>
<comment type="function">
    <text evidence="14">Glutamate-gated receptor that probably acts as a non-selective cation channel. May be involved in light-signal transduction and calcium homeostasis via the regulation of calcium influx into cells.</text>
</comment>
<dbReference type="InterPro" id="IPR019594">
    <property type="entry name" value="Glu/Gly-bd"/>
</dbReference>
<keyword evidence="10 15" id="KW-0675">Receptor</keyword>
<evidence type="ECO:0000256" key="18">
    <source>
        <dbReference type="SAM" id="Phobius"/>
    </source>
</evidence>
<keyword evidence="9 15" id="KW-0472">Membrane</keyword>
<dbReference type="EMBL" id="OZ075117">
    <property type="protein sequence ID" value="CAL5081558.1"/>
    <property type="molecule type" value="Genomic_DNA"/>
</dbReference>
<evidence type="ECO:0000256" key="8">
    <source>
        <dbReference type="ARBA" id="ARBA00023065"/>
    </source>
</evidence>
<evidence type="ECO:0000256" key="3">
    <source>
        <dbReference type="ARBA" id="ARBA00011095"/>
    </source>
</evidence>
<dbReference type="FunFam" id="3.40.50.2300:FF:000169">
    <property type="entry name" value="Glutamate receptor"/>
    <property type="match status" value="1"/>
</dbReference>
<evidence type="ECO:0000313" key="21">
    <source>
        <dbReference type="EMBL" id="CAL5081558.1"/>
    </source>
</evidence>
<gene>
    <name evidence="21" type="ORF">URODEC1_LOCUS108705</name>
</gene>
<keyword evidence="22" id="KW-1185">Reference proteome</keyword>
<dbReference type="PIRSF" id="PIRSF037090">
    <property type="entry name" value="Iontro_Glu-like_rcpt_pln"/>
    <property type="match status" value="1"/>
</dbReference>
<evidence type="ECO:0000256" key="1">
    <source>
        <dbReference type="ARBA" id="ARBA00004141"/>
    </source>
</evidence>
<dbReference type="Proteomes" id="UP001497457">
    <property type="component" value="Chromosome 7b"/>
</dbReference>
<evidence type="ECO:0000256" key="19">
    <source>
        <dbReference type="SAM" id="SignalP"/>
    </source>
</evidence>
<keyword evidence="8 15" id="KW-0406">Ion transport</keyword>
<evidence type="ECO:0000256" key="7">
    <source>
        <dbReference type="ARBA" id="ARBA00022989"/>
    </source>
</evidence>
<dbReference type="AlphaFoldDB" id="A0ABC9FSF4"/>
<dbReference type="Pfam" id="PF10613">
    <property type="entry name" value="Lig_chan-Glu_bd"/>
    <property type="match status" value="1"/>
</dbReference>
<organism evidence="21 22">
    <name type="scientific">Urochloa decumbens</name>
    <dbReference type="NCBI Taxonomy" id="240449"/>
    <lineage>
        <taxon>Eukaryota</taxon>
        <taxon>Viridiplantae</taxon>
        <taxon>Streptophyta</taxon>
        <taxon>Embryophyta</taxon>
        <taxon>Tracheophyta</taxon>
        <taxon>Spermatophyta</taxon>
        <taxon>Magnoliopsida</taxon>
        <taxon>Liliopsida</taxon>
        <taxon>Poales</taxon>
        <taxon>Poaceae</taxon>
        <taxon>PACMAD clade</taxon>
        <taxon>Panicoideae</taxon>
        <taxon>Panicodae</taxon>
        <taxon>Paniceae</taxon>
        <taxon>Melinidinae</taxon>
        <taxon>Urochloa</taxon>
    </lineage>
</organism>
<evidence type="ECO:0000256" key="16">
    <source>
        <dbReference type="PIRSR" id="PIRSR037090-50"/>
    </source>
</evidence>
<dbReference type="FunFam" id="3.40.190.10:FF:000103">
    <property type="entry name" value="Glutamate receptor"/>
    <property type="match status" value="1"/>
</dbReference>
<evidence type="ECO:0000259" key="20">
    <source>
        <dbReference type="SMART" id="SM00079"/>
    </source>
</evidence>
<comment type="subcellular location">
    <subcellularLocation>
        <location evidence="1">Membrane</location>
        <topology evidence="1">Multi-pass membrane protein</topology>
    </subcellularLocation>
</comment>
<dbReference type="SMART" id="SM00079">
    <property type="entry name" value="PBPe"/>
    <property type="match status" value="1"/>
</dbReference>
<proteinExistence type="inferred from homology"/>
<dbReference type="Gene3D" id="3.40.50.2300">
    <property type="match status" value="3"/>
</dbReference>
<dbReference type="SUPFAM" id="SSF53822">
    <property type="entry name" value="Periplasmic binding protein-like I"/>
    <property type="match status" value="1"/>
</dbReference>
<keyword evidence="12 15" id="KW-1071">Ligand-gated ion channel</keyword>
<evidence type="ECO:0000256" key="12">
    <source>
        <dbReference type="ARBA" id="ARBA00023286"/>
    </source>
</evidence>
<feature type="domain" description="Ionotropic glutamate receptor C-terminal" evidence="20">
    <location>
        <begin position="459"/>
        <end position="803"/>
    </location>
</feature>
<evidence type="ECO:0000256" key="4">
    <source>
        <dbReference type="ARBA" id="ARBA00022448"/>
    </source>
</evidence>
<keyword evidence="6 19" id="KW-0732">Signal</keyword>
<name>A0ABC9FSF4_9POAL</name>
<dbReference type="CDD" id="cd19990">
    <property type="entry name" value="PBP1_GABAb_receptor_plant"/>
    <property type="match status" value="1"/>
</dbReference>
<evidence type="ECO:0000256" key="9">
    <source>
        <dbReference type="ARBA" id="ARBA00023136"/>
    </source>
</evidence>
<sequence>MKKIPHTILVLLLVFGFSAAQNSTARRADEFHVGVILDLGSLVGKESQASISLAVEDFYSVHQNYTTKLAIHISDSMGNEVKAASAAIELLENYKVQAIIGPQKSSEAAFISKLGSIKQVPVVSFTATSPALTYDSMPYFVRATLNDSVQVNTIVSLIKACGWREVVMIYDDTDYGRGILPHLVDVLQQIEAHVPYRSVIPLSATSEYIKQELYKLIAMQTRVFIVHMSSTRASVIFTKAKEIGMMNKGFVWIITDGVANIIDSLSPSVIEAMNGVIGIRFHVPKSQELDTSFLIRWNRMYQQSSPNKLQVNKLSIFGLWAYDTIWALARAAEKVGVSGNNKRLQSRKKCTSLDALPVSTNGPELLNEIIQNKFVGLSGNFDLTNRQLPVSALQIINVVGGSCRHIGFWTLKNGLSRLLKQNGSEITGSNSMLDLNPVIWPGESTEIPRGWEIPSSGIKLRVGVPSSAYPEFANTSKDPFTNATRASGLSVDIFQEVVKRLPFALNYEYQAFDTIDATSSRSYTDLVRQVYLQRYDIAIGDITITYNRSLYADFTIPYTESGVGMIVPVKEKVNNNMWTFLKPLSKGMLFGSIIIIIYTRLGVRLLEHLNSNGYLHGPFSLKQLGVSMLFSIFEDKDKLECFLSRTVILVWKFVFLVLTSSYTASFASMLTIQQLSPTLNDIHELQKQGGYVGFHRGSYIEGLLVDDIGFDRSKMRPYDTPDEFHAALYTGGVAALVLDVPYIKLFLAKYCKGYTMVGPIYKSAGFAFALPKRSPLLADMSRAIISITGGETIIRLEKKWIGQNSCQNEEKVDGSSSAITLGSFGGLFLLTGFVTTCSITVKWLMMKHYKKDQQKAVTKLDDPNNQRHGQQGENGHIQDGDQGNEENGDSNAIDNQVTISAPHSPNTNGDLPGDCKQNNKEIVTTHLGSQVIHRGISEVTETGRADVAFKLSP</sequence>
<feature type="signal peptide" evidence="19">
    <location>
        <begin position="1"/>
        <end position="20"/>
    </location>
</feature>
<feature type="compositionally biased region" description="Basic and acidic residues" evidence="17">
    <location>
        <begin position="855"/>
        <end position="865"/>
    </location>
</feature>
<evidence type="ECO:0000256" key="5">
    <source>
        <dbReference type="ARBA" id="ARBA00022692"/>
    </source>
</evidence>
<dbReference type="Pfam" id="PF01094">
    <property type="entry name" value="ANF_receptor"/>
    <property type="match status" value="1"/>
</dbReference>
<dbReference type="CDD" id="cd13686">
    <property type="entry name" value="GluR_Plant"/>
    <property type="match status" value="1"/>
</dbReference>
<comment type="subunit">
    <text evidence="3">May form heteromers.</text>
</comment>
<dbReference type="FunFam" id="3.40.50.2300:FF:000195">
    <property type="entry name" value="Glutamate receptor"/>
    <property type="match status" value="1"/>
</dbReference>
<feature type="transmembrane region" description="Helical" evidence="18">
    <location>
        <begin position="824"/>
        <end position="845"/>
    </location>
</feature>
<dbReference type="InterPro" id="IPR001320">
    <property type="entry name" value="Iontro_rcpt_C"/>
</dbReference>
<keyword evidence="13 15" id="KW-0407">Ion channel</keyword>
<comment type="similarity">
    <text evidence="2 15">Belongs to the glutamate-gated ion channel (TC 1.A.10.1) family.</text>
</comment>
<evidence type="ECO:0000256" key="17">
    <source>
        <dbReference type="SAM" id="MobiDB-lite"/>
    </source>
</evidence>
<dbReference type="InterPro" id="IPR001828">
    <property type="entry name" value="ANF_lig-bd_rcpt"/>
</dbReference>
<feature type="compositionally biased region" description="Polar residues" evidence="17">
    <location>
        <begin position="889"/>
        <end position="909"/>
    </location>
</feature>
<dbReference type="Gene3D" id="3.40.190.10">
    <property type="entry name" value="Periplasmic binding protein-like II"/>
    <property type="match status" value="3"/>
</dbReference>
<dbReference type="InterPro" id="IPR028082">
    <property type="entry name" value="Peripla_BP_I"/>
</dbReference>
<evidence type="ECO:0000256" key="15">
    <source>
        <dbReference type="PIRNR" id="PIRNR037090"/>
    </source>
</evidence>
<reference evidence="21 22" key="2">
    <citation type="submission" date="2024-10" db="EMBL/GenBank/DDBJ databases">
        <authorList>
            <person name="Ryan C."/>
        </authorList>
    </citation>
    <scope>NUCLEOTIDE SEQUENCE [LARGE SCALE GENOMIC DNA]</scope>
</reference>
<keyword evidence="16" id="KW-1015">Disulfide bond</keyword>
<evidence type="ECO:0000256" key="11">
    <source>
        <dbReference type="ARBA" id="ARBA00023180"/>
    </source>
</evidence>
<dbReference type="PANTHER" id="PTHR34836:SF1">
    <property type="entry name" value="OS09G0428600 PROTEIN"/>
    <property type="match status" value="1"/>
</dbReference>
<dbReference type="PANTHER" id="PTHR34836">
    <property type="entry name" value="OS06G0188250 PROTEIN"/>
    <property type="match status" value="1"/>
</dbReference>
<dbReference type="InterPro" id="IPR017103">
    <property type="entry name" value="Iontropic_Glu_rcpt_pln"/>
</dbReference>
<feature type="chain" id="PRO_5044838054" description="Glutamate receptor" evidence="19">
    <location>
        <begin position="21"/>
        <end position="953"/>
    </location>
</feature>
<dbReference type="Gene3D" id="1.10.287.70">
    <property type="match status" value="1"/>
</dbReference>
<protein>
    <recommendedName>
        <fullName evidence="15">Glutamate receptor</fullName>
    </recommendedName>
</protein>
<evidence type="ECO:0000313" key="22">
    <source>
        <dbReference type="Proteomes" id="UP001497457"/>
    </source>
</evidence>